<gene>
    <name evidence="1" type="ORF">ACFSXZ_40950</name>
</gene>
<dbReference type="Proteomes" id="UP001597417">
    <property type="component" value="Unassembled WGS sequence"/>
</dbReference>
<name>A0ABW5G977_9PSEU</name>
<proteinExistence type="predicted"/>
<accession>A0ABW5G977</accession>
<dbReference type="EMBL" id="JBHUKR010000032">
    <property type="protein sequence ID" value="MFD2422711.1"/>
    <property type="molecule type" value="Genomic_DNA"/>
</dbReference>
<comment type="caution">
    <text evidence="1">The sequence shown here is derived from an EMBL/GenBank/DDBJ whole genome shotgun (WGS) entry which is preliminary data.</text>
</comment>
<keyword evidence="2" id="KW-1185">Reference proteome</keyword>
<protein>
    <submittedName>
        <fullName evidence="1">SRPBCC family protein</fullName>
    </submittedName>
</protein>
<dbReference type="SUPFAM" id="SSF55961">
    <property type="entry name" value="Bet v1-like"/>
    <property type="match status" value="1"/>
</dbReference>
<dbReference type="Gene3D" id="3.30.530.20">
    <property type="match status" value="1"/>
</dbReference>
<dbReference type="InterPro" id="IPR023393">
    <property type="entry name" value="START-like_dom_sf"/>
</dbReference>
<dbReference type="RefSeq" id="WP_378271946.1">
    <property type="nucleotide sequence ID" value="NZ_JBHUKR010000032.1"/>
</dbReference>
<reference evidence="2" key="1">
    <citation type="journal article" date="2019" name="Int. J. Syst. Evol. Microbiol.">
        <title>The Global Catalogue of Microorganisms (GCM) 10K type strain sequencing project: providing services to taxonomists for standard genome sequencing and annotation.</title>
        <authorList>
            <consortium name="The Broad Institute Genomics Platform"/>
            <consortium name="The Broad Institute Genome Sequencing Center for Infectious Disease"/>
            <person name="Wu L."/>
            <person name="Ma J."/>
        </authorList>
    </citation>
    <scope>NUCLEOTIDE SEQUENCE [LARGE SCALE GENOMIC DNA]</scope>
    <source>
        <strain evidence="2">CGMCC 4.7645</strain>
    </source>
</reference>
<dbReference type="Pfam" id="PF10604">
    <property type="entry name" value="Polyketide_cyc2"/>
    <property type="match status" value="1"/>
</dbReference>
<organism evidence="1 2">
    <name type="scientific">Amycolatopsis pigmentata</name>
    <dbReference type="NCBI Taxonomy" id="450801"/>
    <lineage>
        <taxon>Bacteria</taxon>
        <taxon>Bacillati</taxon>
        <taxon>Actinomycetota</taxon>
        <taxon>Actinomycetes</taxon>
        <taxon>Pseudonocardiales</taxon>
        <taxon>Pseudonocardiaceae</taxon>
        <taxon>Amycolatopsis</taxon>
    </lineage>
</organism>
<evidence type="ECO:0000313" key="2">
    <source>
        <dbReference type="Proteomes" id="UP001597417"/>
    </source>
</evidence>
<dbReference type="InterPro" id="IPR019587">
    <property type="entry name" value="Polyketide_cyclase/dehydratase"/>
</dbReference>
<sequence length="147" mass="16631">MITEIDLSAPVIVRRETVINAPLQRVWQLHTDVTSWPQWQPDITATQADCPLRMDTTFRWSTGGLDIESTVYEVEEPRRIVWGGPAHGITGIHLWTFDVTGSAVRVRTEESWDGDPVRADIPFMRAALDQSLAAWLNHLKKAAENAR</sequence>
<evidence type="ECO:0000313" key="1">
    <source>
        <dbReference type="EMBL" id="MFD2422711.1"/>
    </source>
</evidence>